<dbReference type="PANTHER" id="PTHR24189">
    <property type="entry name" value="MYOTROPHIN"/>
    <property type="match status" value="1"/>
</dbReference>
<dbReference type="PANTHER" id="PTHR24189:SF50">
    <property type="entry name" value="ANKYRIN REPEAT AND SOCS BOX PROTEIN 2"/>
    <property type="match status" value="1"/>
</dbReference>
<keyword evidence="1" id="KW-0677">Repeat</keyword>
<evidence type="ECO:0000313" key="5">
    <source>
        <dbReference type="EMBL" id="QRD04304.1"/>
    </source>
</evidence>
<evidence type="ECO:0000256" key="2">
    <source>
        <dbReference type="ARBA" id="ARBA00023043"/>
    </source>
</evidence>
<keyword evidence="2" id="KW-0040">ANK repeat</keyword>
<dbReference type="Gene3D" id="1.25.40.20">
    <property type="entry name" value="Ankyrin repeat-containing domain"/>
    <property type="match status" value="2"/>
</dbReference>
<dbReference type="Proteomes" id="UP000663193">
    <property type="component" value="Chromosome 16"/>
</dbReference>
<dbReference type="SMART" id="SM00248">
    <property type="entry name" value="ANK"/>
    <property type="match status" value="3"/>
</dbReference>
<dbReference type="InterPro" id="IPR036770">
    <property type="entry name" value="Ankyrin_rpt-contain_sf"/>
</dbReference>
<keyword evidence="6" id="KW-1185">Reference proteome</keyword>
<dbReference type="InterPro" id="IPR025676">
    <property type="entry name" value="Clr5_dom"/>
</dbReference>
<dbReference type="Pfam" id="PF14420">
    <property type="entry name" value="Clr5"/>
    <property type="match status" value="1"/>
</dbReference>
<dbReference type="SUPFAM" id="SSF48403">
    <property type="entry name" value="Ankyrin repeat"/>
    <property type="match status" value="1"/>
</dbReference>
<name>A0A7U2FFI2_PHANO</name>
<dbReference type="EMBL" id="CP069038">
    <property type="protein sequence ID" value="QRD04304.1"/>
    <property type="molecule type" value="Genomic_DNA"/>
</dbReference>
<evidence type="ECO:0000313" key="6">
    <source>
        <dbReference type="Proteomes" id="UP000663193"/>
    </source>
</evidence>
<reference evidence="6" key="1">
    <citation type="journal article" date="2021" name="BMC Genomics">
        <title>Chromosome-level genome assembly and manually-curated proteome of model necrotroph Parastagonospora nodorum Sn15 reveals a genome-wide trove of candidate effector homologs, and redundancy of virulence-related functions within an accessory chromosome.</title>
        <authorList>
            <person name="Bertazzoni S."/>
            <person name="Jones D.A.B."/>
            <person name="Phan H.T."/>
            <person name="Tan K.-C."/>
            <person name="Hane J.K."/>
        </authorList>
    </citation>
    <scope>NUCLEOTIDE SEQUENCE [LARGE SCALE GENOMIC DNA]</scope>
    <source>
        <strain evidence="6">SN15 / ATCC MYA-4574 / FGSC 10173)</strain>
    </source>
</reference>
<dbReference type="InterPro" id="IPR050745">
    <property type="entry name" value="Multifunctional_regulatory"/>
</dbReference>
<feature type="region of interest" description="Disordered" evidence="3">
    <location>
        <begin position="709"/>
        <end position="766"/>
    </location>
</feature>
<feature type="region of interest" description="Disordered" evidence="3">
    <location>
        <begin position="59"/>
        <end position="123"/>
    </location>
</feature>
<dbReference type="OrthoDB" id="194358at2759"/>
<accession>A0A7U2FFI2</accession>
<proteinExistence type="predicted"/>
<gene>
    <name evidence="5" type="ORF">JI435_130300</name>
</gene>
<protein>
    <recommendedName>
        <fullName evidence="4">Clr5 domain-containing protein</fullName>
    </recommendedName>
</protein>
<feature type="compositionally biased region" description="Polar residues" evidence="3">
    <location>
        <begin position="750"/>
        <end position="761"/>
    </location>
</feature>
<dbReference type="AlphaFoldDB" id="A0A7U2FFI2"/>
<evidence type="ECO:0000259" key="4">
    <source>
        <dbReference type="Pfam" id="PF14420"/>
    </source>
</evidence>
<dbReference type="VEuPathDB" id="FungiDB:JI435_130300"/>
<evidence type="ECO:0000256" key="3">
    <source>
        <dbReference type="SAM" id="MobiDB-lite"/>
    </source>
</evidence>
<feature type="domain" description="Clr5" evidence="4">
    <location>
        <begin position="1"/>
        <end position="54"/>
    </location>
</feature>
<feature type="compositionally biased region" description="Basic and acidic residues" evidence="3">
    <location>
        <begin position="59"/>
        <end position="68"/>
    </location>
</feature>
<dbReference type="InterPro" id="IPR002110">
    <property type="entry name" value="Ankyrin_rpt"/>
</dbReference>
<organism evidence="5 6">
    <name type="scientific">Phaeosphaeria nodorum (strain SN15 / ATCC MYA-4574 / FGSC 10173)</name>
    <name type="common">Glume blotch fungus</name>
    <name type="synonym">Parastagonospora nodorum</name>
    <dbReference type="NCBI Taxonomy" id="321614"/>
    <lineage>
        <taxon>Eukaryota</taxon>
        <taxon>Fungi</taxon>
        <taxon>Dikarya</taxon>
        <taxon>Ascomycota</taxon>
        <taxon>Pezizomycotina</taxon>
        <taxon>Dothideomycetes</taxon>
        <taxon>Pleosporomycetidae</taxon>
        <taxon>Pleosporales</taxon>
        <taxon>Pleosporineae</taxon>
        <taxon>Phaeosphaeriaceae</taxon>
        <taxon>Parastagonospora</taxon>
    </lineage>
</organism>
<sequence length="857" mass="95008">MTKDWDSVEAEIRELYSKSDGKITLGEIEKLMARKKFRASTRAYRMKLKEWGLLKQKGRRETVKRLDDGNDSAQPDDAEHRDDRSLSATVEPSAMPVTMSLDVDTDSTPEGEATPADPALPDHCTDRGGWQVIEDPTNAEPTLMGLLHQAPVSMDDAWSETQTRPGDIVLDMLGAVLECDPDKLQGLVVHHNEHINDPIGLPFEAGGRFASHSIMNQMVIMQHPSQTLLDVTCGMPCGPCLWVLISHGAKGSRHPLGTDLALHNAIKNGRTVNVMVMARPGRSDINGLPGTSWKPLLQAVFWNHPDVVRILIRRGVSLEDAGLSPRGSGYQTALQLCLERRATEYILDTVREKCNNIARHLLEAGANIHAAPPIGSSATPFETFTQPWQTLDYWASKLTVIELDCLRIFVAGGANLQSRFAGCPCGSSRQTFQHQVIWHSTPKVARLVIDSATAGTGAMNISGLLHEILEFCPESKRHPADTLRDLQVLLQKGADPNHADNNGLTPLRRCIEQCPAVDLVALLRMLLDAGADPEHEDREGIQPFVLAARTIEEPLLSDVMQAMVSSMRGRYRRIAHGVPHTWSAKHFPINSTQTYEQVMSSTRNTGDFRLKLLDMVPEDIRATFQRAYFTVVSKNFLDTMTRTAKARLLTAKDKDEIVWIVGMRRGIDLPEYRFDQELVIALLDPQPISGMLLRTTEIGHPGEVIEEVSANSQPPPAFAFDRQDTTTTSPSRPAWKFNPDSLINSAAPPATTSHNASTSVSPADDDYMVPPTTLIRWRNPESQLKPGDLQKACASVLRYECATCSDGMSLTKKEHEKHEQEHAHMLVCEEVYCARRFCALRNTGNVSLGCQNYLFST</sequence>
<evidence type="ECO:0000256" key="1">
    <source>
        <dbReference type="ARBA" id="ARBA00022737"/>
    </source>
</evidence>